<sequence>MPIRISNRVIIIQKKQWRILGFFSSIIGLISYALSSSFIHLFGEWNFIKIIIYAMINLMLSIVAAIFCYSLMVLRSKFESRPAIGNLRMEDDVAIEIFDAEDNNNRNELKNYSNGNQKNESLRRRVHDDDGYNWKKYEEKLEKGSENQRSYYKCNWPNCAVKKKVERNIDGEIIETQYKGTHNHYKPKSAMKRNSSSEFVYSLLQSKTFHTDLPDQLLASQGNEQLDSDAEPESSSVSI</sequence>
<evidence type="ECO:0000256" key="4">
    <source>
        <dbReference type="ARBA" id="ARBA00023163"/>
    </source>
</evidence>
<dbReference type="GO" id="GO:0003700">
    <property type="term" value="F:DNA-binding transcription factor activity"/>
    <property type="evidence" value="ECO:0007669"/>
    <property type="project" value="InterPro"/>
</dbReference>
<dbReference type="InterPro" id="IPR044810">
    <property type="entry name" value="WRKY_plant"/>
</dbReference>
<dbReference type="GO" id="GO:0043565">
    <property type="term" value="F:sequence-specific DNA binding"/>
    <property type="evidence" value="ECO:0007669"/>
    <property type="project" value="InterPro"/>
</dbReference>
<keyword evidence="7" id="KW-0812">Transmembrane</keyword>
<accession>A0A1S2XMR4</accession>
<evidence type="ECO:0000256" key="1">
    <source>
        <dbReference type="ARBA" id="ARBA00004123"/>
    </source>
</evidence>
<dbReference type="GO" id="GO:0005634">
    <property type="term" value="C:nucleus"/>
    <property type="evidence" value="ECO:0007669"/>
    <property type="project" value="UniProtKB-SubCell"/>
</dbReference>
<evidence type="ECO:0000256" key="2">
    <source>
        <dbReference type="ARBA" id="ARBA00023015"/>
    </source>
</evidence>
<keyword evidence="3" id="KW-0238">DNA-binding</keyword>
<dbReference type="InterPro" id="IPR003657">
    <property type="entry name" value="WRKY_dom"/>
</dbReference>
<dbReference type="InterPro" id="IPR036576">
    <property type="entry name" value="WRKY_dom_sf"/>
</dbReference>
<dbReference type="RefSeq" id="XP_004490677.1">
    <property type="nucleotide sequence ID" value="XM_004490620.3"/>
</dbReference>
<comment type="subcellular location">
    <subcellularLocation>
        <location evidence="1">Nucleus</location>
    </subcellularLocation>
</comment>
<dbReference type="Pfam" id="PF03106">
    <property type="entry name" value="WRKY"/>
    <property type="match status" value="1"/>
</dbReference>
<keyword evidence="5" id="KW-0539">Nucleus</keyword>
<evidence type="ECO:0000256" key="5">
    <source>
        <dbReference type="ARBA" id="ARBA00023242"/>
    </source>
</evidence>
<dbReference type="PANTHER" id="PTHR31221:SF360">
    <property type="entry name" value="WRKY DOMAIN-CONTAINING PROTEIN"/>
    <property type="match status" value="1"/>
</dbReference>
<dbReference type="PROSITE" id="PS50811">
    <property type="entry name" value="WRKY"/>
    <property type="match status" value="1"/>
</dbReference>
<feature type="region of interest" description="Disordered" evidence="6">
    <location>
        <begin position="217"/>
        <end position="239"/>
    </location>
</feature>
<keyword evidence="7" id="KW-0472">Membrane</keyword>
<protein>
    <submittedName>
        <fullName evidence="10">Probable WRKY transcription factor 33 isoform X2</fullName>
    </submittedName>
</protein>
<evidence type="ECO:0000256" key="3">
    <source>
        <dbReference type="ARBA" id="ARBA00023125"/>
    </source>
</evidence>
<dbReference type="SUPFAM" id="SSF118290">
    <property type="entry name" value="WRKY DNA-binding domain"/>
    <property type="match status" value="1"/>
</dbReference>
<keyword evidence="9" id="KW-1185">Reference proteome</keyword>
<proteinExistence type="predicted"/>
<keyword evidence="7" id="KW-1133">Transmembrane helix</keyword>
<dbReference type="AlphaFoldDB" id="A0A1S2XMR4"/>
<keyword evidence="4" id="KW-0804">Transcription</keyword>
<dbReference type="Gene3D" id="2.20.25.80">
    <property type="entry name" value="WRKY domain"/>
    <property type="match status" value="1"/>
</dbReference>
<feature type="domain" description="WRKY" evidence="8">
    <location>
        <begin position="129"/>
        <end position="187"/>
    </location>
</feature>
<feature type="transmembrane region" description="Helical" evidence="7">
    <location>
        <begin position="51"/>
        <end position="74"/>
    </location>
</feature>
<dbReference type="PANTHER" id="PTHR31221">
    <property type="entry name" value="WRKY TRANSCRIPTION FACTOR PROTEIN 1-RELATED"/>
    <property type="match status" value="1"/>
</dbReference>
<evidence type="ECO:0000256" key="6">
    <source>
        <dbReference type="SAM" id="MobiDB-lite"/>
    </source>
</evidence>
<dbReference type="OrthoDB" id="1427840at2759"/>
<keyword evidence="2" id="KW-0805">Transcription regulation</keyword>
<name>A0A1S2XMR4_CICAR</name>
<reference evidence="9" key="1">
    <citation type="journal article" date="2013" name="Nat. Biotechnol.">
        <title>Draft genome sequence of chickpea (Cicer arietinum) provides a resource for trait improvement.</title>
        <authorList>
            <person name="Varshney R.K."/>
            <person name="Song C."/>
            <person name="Saxena R.K."/>
            <person name="Azam S."/>
            <person name="Yu S."/>
            <person name="Sharpe A.G."/>
            <person name="Cannon S."/>
            <person name="Baek J."/>
            <person name="Rosen B.D."/>
            <person name="Tar'an B."/>
            <person name="Millan T."/>
            <person name="Zhang X."/>
            <person name="Ramsay L.D."/>
            <person name="Iwata A."/>
            <person name="Wang Y."/>
            <person name="Nelson W."/>
            <person name="Farmer A.D."/>
            <person name="Gaur P.M."/>
            <person name="Soderlund C."/>
            <person name="Penmetsa R.V."/>
            <person name="Xu C."/>
            <person name="Bharti A.K."/>
            <person name="He W."/>
            <person name="Winter P."/>
            <person name="Zhao S."/>
            <person name="Hane J.K."/>
            <person name="Carrasquilla-Garcia N."/>
            <person name="Condie J.A."/>
            <person name="Upadhyaya H.D."/>
            <person name="Luo M.C."/>
            <person name="Thudi M."/>
            <person name="Gowda C.L."/>
            <person name="Singh N.P."/>
            <person name="Lichtenzveig J."/>
            <person name="Gali K.K."/>
            <person name="Rubio J."/>
            <person name="Nadarajan N."/>
            <person name="Dolezel J."/>
            <person name="Bansal K.C."/>
            <person name="Xu X."/>
            <person name="Edwards D."/>
            <person name="Zhang G."/>
            <person name="Kahl G."/>
            <person name="Gil J."/>
            <person name="Singh K.B."/>
            <person name="Datta S.K."/>
            <person name="Jackson S.A."/>
            <person name="Wang J."/>
            <person name="Cook D.R."/>
        </authorList>
    </citation>
    <scope>NUCLEOTIDE SEQUENCE [LARGE SCALE GENOMIC DNA]</scope>
    <source>
        <strain evidence="9">cv. CDC Frontier</strain>
    </source>
</reference>
<evidence type="ECO:0000256" key="7">
    <source>
        <dbReference type="SAM" id="Phobius"/>
    </source>
</evidence>
<reference evidence="10" key="2">
    <citation type="submission" date="2025-08" db="UniProtKB">
        <authorList>
            <consortium name="RefSeq"/>
        </authorList>
    </citation>
    <scope>IDENTIFICATION</scope>
    <source>
        <tissue evidence="10">Etiolated seedlings</tissue>
    </source>
</reference>
<evidence type="ECO:0000313" key="9">
    <source>
        <dbReference type="Proteomes" id="UP000087171"/>
    </source>
</evidence>
<feature type="transmembrane region" description="Helical" evidence="7">
    <location>
        <begin position="20"/>
        <end position="39"/>
    </location>
</feature>
<dbReference type="SMART" id="SM00774">
    <property type="entry name" value="WRKY"/>
    <property type="match status" value="1"/>
</dbReference>
<gene>
    <name evidence="10" type="primary">LOC101503578</name>
</gene>
<evidence type="ECO:0000313" key="10">
    <source>
        <dbReference type="RefSeq" id="XP_004490677.1"/>
    </source>
</evidence>
<organism evidence="9 10">
    <name type="scientific">Cicer arietinum</name>
    <name type="common">Chickpea</name>
    <name type="synonym">Garbanzo</name>
    <dbReference type="NCBI Taxonomy" id="3827"/>
    <lineage>
        <taxon>Eukaryota</taxon>
        <taxon>Viridiplantae</taxon>
        <taxon>Streptophyta</taxon>
        <taxon>Embryophyta</taxon>
        <taxon>Tracheophyta</taxon>
        <taxon>Spermatophyta</taxon>
        <taxon>Magnoliopsida</taxon>
        <taxon>eudicotyledons</taxon>
        <taxon>Gunneridae</taxon>
        <taxon>Pentapetalae</taxon>
        <taxon>rosids</taxon>
        <taxon>fabids</taxon>
        <taxon>Fabales</taxon>
        <taxon>Fabaceae</taxon>
        <taxon>Papilionoideae</taxon>
        <taxon>50 kb inversion clade</taxon>
        <taxon>NPAAA clade</taxon>
        <taxon>Hologalegina</taxon>
        <taxon>IRL clade</taxon>
        <taxon>Cicereae</taxon>
        <taxon>Cicer</taxon>
    </lineage>
</organism>
<evidence type="ECO:0000259" key="8">
    <source>
        <dbReference type="PROSITE" id="PS50811"/>
    </source>
</evidence>
<dbReference type="Proteomes" id="UP000087171">
    <property type="component" value="Chromosome Ca2"/>
</dbReference>